<feature type="domain" description="Formyl transferase N-terminal" evidence="6">
    <location>
        <begin position="3"/>
        <end position="175"/>
    </location>
</feature>
<evidence type="ECO:0000259" key="7">
    <source>
        <dbReference type="Pfam" id="PF02911"/>
    </source>
</evidence>
<dbReference type="InterPro" id="IPR002376">
    <property type="entry name" value="Formyl_transf_N"/>
</dbReference>
<evidence type="ECO:0000256" key="5">
    <source>
        <dbReference type="HAMAP-Rule" id="MF_00182"/>
    </source>
</evidence>
<reference evidence="8 9" key="1">
    <citation type="submission" date="2020-12" db="EMBL/GenBank/DDBJ databases">
        <title>Sulforoseuscoccus oceanibium gen. nov., sp. nov., a representative of the phylum Verrucomicrobia with special cytoplasmic membrane, and proposal of Sulforoseuscoccusaceae fam. nov.</title>
        <authorList>
            <person name="Xi F."/>
        </authorList>
    </citation>
    <scope>NUCLEOTIDE SEQUENCE [LARGE SCALE GENOMIC DNA]</scope>
    <source>
        <strain evidence="8 9">T37</strain>
    </source>
</reference>
<dbReference type="CDD" id="cd08646">
    <property type="entry name" value="FMT_core_Met-tRNA-FMT_N"/>
    <property type="match status" value="1"/>
</dbReference>
<dbReference type="Gene3D" id="3.40.50.12230">
    <property type="match status" value="1"/>
</dbReference>
<comment type="function">
    <text evidence="5">Attaches a formyl group to the free amino group of methionyl-tRNA(fMet). The formyl group appears to play a dual role in the initiator identity of N-formylmethionyl-tRNA by promoting its recognition by IF2 and preventing the misappropriation of this tRNA by the elongation apparatus.</text>
</comment>
<dbReference type="Pfam" id="PF02911">
    <property type="entry name" value="Formyl_trans_C"/>
    <property type="match status" value="1"/>
</dbReference>
<evidence type="ECO:0000259" key="6">
    <source>
        <dbReference type="Pfam" id="PF00551"/>
    </source>
</evidence>
<feature type="binding site" evidence="5">
    <location>
        <begin position="108"/>
        <end position="111"/>
    </location>
    <ligand>
        <name>(6S)-5,6,7,8-tetrahydrofolate</name>
        <dbReference type="ChEBI" id="CHEBI:57453"/>
    </ligand>
</feature>
<evidence type="ECO:0000313" key="9">
    <source>
        <dbReference type="Proteomes" id="UP000475117"/>
    </source>
</evidence>
<dbReference type="CDD" id="cd08704">
    <property type="entry name" value="Met_tRNA_FMT_C"/>
    <property type="match status" value="1"/>
</dbReference>
<dbReference type="Pfam" id="PF00551">
    <property type="entry name" value="Formyl_trans_N"/>
    <property type="match status" value="1"/>
</dbReference>
<dbReference type="Proteomes" id="UP000475117">
    <property type="component" value="Chromosome"/>
</dbReference>
<proteinExistence type="inferred from homology"/>
<evidence type="ECO:0000256" key="1">
    <source>
        <dbReference type="ARBA" id="ARBA00010699"/>
    </source>
</evidence>
<comment type="catalytic activity">
    <reaction evidence="5">
        <text>L-methionyl-tRNA(fMet) + (6R)-10-formyltetrahydrofolate = N-formyl-L-methionyl-tRNA(fMet) + (6S)-5,6,7,8-tetrahydrofolate + H(+)</text>
        <dbReference type="Rhea" id="RHEA:24380"/>
        <dbReference type="Rhea" id="RHEA-COMP:9952"/>
        <dbReference type="Rhea" id="RHEA-COMP:9953"/>
        <dbReference type="ChEBI" id="CHEBI:15378"/>
        <dbReference type="ChEBI" id="CHEBI:57453"/>
        <dbReference type="ChEBI" id="CHEBI:78530"/>
        <dbReference type="ChEBI" id="CHEBI:78844"/>
        <dbReference type="ChEBI" id="CHEBI:195366"/>
        <dbReference type="EC" id="2.1.2.9"/>
    </reaction>
</comment>
<dbReference type="InterPro" id="IPR041711">
    <property type="entry name" value="Met-tRNA-FMT_N"/>
</dbReference>
<dbReference type="EC" id="2.1.2.9" evidence="2 5"/>
<dbReference type="InterPro" id="IPR044135">
    <property type="entry name" value="Met-tRNA-FMT_C"/>
</dbReference>
<dbReference type="SUPFAM" id="SSF50486">
    <property type="entry name" value="FMT C-terminal domain-like"/>
    <property type="match status" value="1"/>
</dbReference>
<dbReference type="GO" id="GO:0004479">
    <property type="term" value="F:methionyl-tRNA formyltransferase activity"/>
    <property type="evidence" value="ECO:0007669"/>
    <property type="project" value="UniProtKB-UniRule"/>
</dbReference>
<dbReference type="PANTHER" id="PTHR11138">
    <property type="entry name" value="METHIONYL-TRNA FORMYLTRANSFERASE"/>
    <property type="match status" value="1"/>
</dbReference>
<dbReference type="AlphaFoldDB" id="A0A6B3LBR8"/>
<organism evidence="8 9">
    <name type="scientific">Sulfuriroseicoccus oceanibius</name>
    <dbReference type="NCBI Taxonomy" id="2707525"/>
    <lineage>
        <taxon>Bacteria</taxon>
        <taxon>Pseudomonadati</taxon>
        <taxon>Verrucomicrobiota</taxon>
        <taxon>Verrucomicrobiia</taxon>
        <taxon>Verrucomicrobiales</taxon>
        <taxon>Verrucomicrobiaceae</taxon>
        <taxon>Sulfuriroseicoccus</taxon>
    </lineage>
</organism>
<keyword evidence="3 5" id="KW-0808">Transferase</keyword>
<evidence type="ECO:0000256" key="4">
    <source>
        <dbReference type="ARBA" id="ARBA00022917"/>
    </source>
</evidence>
<dbReference type="InterPro" id="IPR036477">
    <property type="entry name" value="Formyl_transf_N_sf"/>
</dbReference>
<dbReference type="GO" id="GO:0005829">
    <property type="term" value="C:cytosol"/>
    <property type="evidence" value="ECO:0007669"/>
    <property type="project" value="TreeGrafter"/>
</dbReference>
<evidence type="ECO:0000256" key="2">
    <source>
        <dbReference type="ARBA" id="ARBA00012261"/>
    </source>
</evidence>
<sequence length="316" mass="33940">MRALFLGTGDIAIPSLQLLIDRDDVEVVGLVTQPDRPVGRKQVLTPPKIKEVAVAHGIPVLQPEKVREIIPELEALECDLFVVMAYGQLLPEALIELPKIACVNLHGSLLPRHRGASPIQAAIREGDAESGVTLMHVVKALDAGDIILKESTPIGEQETGGELHDRLADIAATALDRGVTAFQKGTATREPQQRELVTYLGKLLRKDGVLDWSETAERIERTVRAFHPWPGTTTQLHSGGRSMNMKIFPPTVVVESPDPAAAAGAIVAADGESITIACGGGSALEVTQIQPEGKRRMEVRDFVRGHAITIGDRVGS</sequence>
<gene>
    <name evidence="5" type="primary">fmt</name>
    <name evidence="8" type="ORF">G3M56_001605</name>
</gene>
<protein>
    <recommendedName>
        <fullName evidence="2 5">Methionyl-tRNA formyltransferase</fullName>
        <ecNumber evidence="2 5">2.1.2.9</ecNumber>
    </recommendedName>
</protein>
<keyword evidence="4 5" id="KW-0648">Protein biosynthesis</keyword>
<comment type="similarity">
    <text evidence="1 5">Belongs to the Fmt family.</text>
</comment>
<dbReference type="InterPro" id="IPR005793">
    <property type="entry name" value="Formyl_trans_C"/>
</dbReference>
<feature type="domain" description="Formyl transferase C-terminal" evidence="7">
    <location>
        <begin position="205"/>
        <end position="306"/>
    </location>
</feature>
<dbReference type="PANTHER" id="PTHR11138:SF5">
    <property type="entry name" value="METHIONYL-TRNA FORMYLTRANSFERASE, MITOCHONDRIAL"/>
    <property type="match status" value="1"/>
</dbReference>
<accession>A0A6B3LBR8</accession>
<dbReference type="InterPro" id="IPR011034">
    <property type="entry name" value="Formyl_transferase-like_C_sf"/>
</dbReference>
<evidence type="ECO:0000313" key="8">
    <source>
        <dbReference type="EMBL" id="QQL45310.1"/>
    </source>
</evidence>
<dbReference type="EMBL" id="CP066776">
    <property type="protein sequence ID" value="QQL45310.1"/>
    <property type="molecule type" value="Genomic_DNA"/>
</dbReference>
<dbReference type="HAMAP" id="MF_00182">
    <property type="entry name" value="Formyl_trans"/>
    <property type="match status" value="1"/>
</dbReference>
<dbReference type="RefSeq" id="WP_164363869.1">
    <property type="nucleotide sequence ID" value="NZ_CP066776.1"/>
</dbReference>
<evidence type="ECO:0000256" key="3">
    <source>
        <dbReference type="ARBA" id="ARBA00022679"/>
    </source>
</evidence>
<dbReference type="InterPro" id="IPR005794">
    <property type="entry name" value="Fmt"/>
</dbReference>
<dbReference type="KEGG" id="soa:G3M56_001605"/>
<name>A0A6B3LBR8_9BACT</name>
<dbReference type="SUPFAM" id="SSF53328">
    <property type="entry name" value="Formyltransferase"/>
    <property type="match status" value="1"/>
</dbReference>
<dbReference type="NCBIfam" id="TIGR00460">
    <property type="entry name" value="fmt"/>
    <property type="match status" value="1"/>
</dbReference>
<keyword evidence="9" id="KW-1185">Reference proteome</keyword>